<accession>A0ABW3VZR0</accession>
<evidence type="ECO:0000256" key="1">
    <source>
        <dbReference type="ARBA" id="ARBA00004776"/>
    </source>
</evidence>
<sequence>MSDNQTATVRRLLQRQILPVDGDVDVLPLYLDPDEANLDEDKYVVGGSRAAKELNNASIRQKTSSGRGIRPDQLLSRTAVQIPSGDKLSFGTYFNAFPASYWRRWTVVSAVTLAVTVRGAGATVIVNKSMANGRQQKVESVVTEADGPTTLTFELPLGPFVDGGWYWYDVVAGHGAVTVESAEWTALVPADRAEHGTVDLAITTMNRPDFCAELLGQLGTAELAPYLDTVFVMEQGTQPVTGSEHFPAAQAGLGDKLRVIEQGNLGGSGGYARGQLESVRKGTATYAMMMDDDVVCEPEGIIRAVTFGDLARRPTIVGGHMFSLFAKSRLHSFGEIVQPWRFWWMSPLDTYNDWDFGARNLRSARWLHKRLDVDFNGWFMCLIPRAVIEEIGLSLPLFIKWDDSEYGLRAKAAGYPTVTFPGAAVWHVPWTDKNDAVDWQAYFHLRNRFVAALLHSTYPRGGRMIRESINHQLAHLVSMQYSTAELRLMALEDVLAGPHALHAMLPTRLAEVNAFRKQFSDAQLHADPDDFAPVRREKPPRKGKDLTEVPSRKSQLITAGLAPIRHLKKPRQLSREFPEVEIRAMDAKWYRLASFDSAVVSMNDGASAALYVRDNERFKDLVKRTLAIHSRYRKEWPALAQQYRDALADITSPEAWEKTFAPWTDGAADD</sequence>
<evidence type="ECO:0000256" key="2">
    <source>
        <dbReference type="ARBA" id="ARBA00006739"/>
    </source>
</evidence>
<dbReference type="PANTHER" id="PTHR43179">
    <property type="entry name" value="RHAMNOSYLTRANSFERASE WBBL"/>
    <property type="match status" value="1"/>
</dbReference>
<dbReference type="SUPFAM" id="SSF53448">
    <property type="entry name" value="Nucleotide-diphospho-sugar transferases"/>
    <property type="match status" value="1"/>
</dbReference>
<dbReference type="Pfam" id="PF13641">
    <property type="entry name" value="Glyco_tranf_2_3"/>
    <property type="match status" value="1"/>
</dbReference>
<feature type="region of interest" description="Disordered" evidence="5">
    <location>
        <begin position="528"/>
        <end position="553"/>
    </location>
</feature>
<dbReference type="EC" id="2.4.-.-" evidence="8"/>
<dbReference type="EMBL" id="JBHTLX010000008">
    <property type="protein sequence ID" value="MFD1247688.1"/>
    <property type="molecule type" value="Genomic_DNA"/>
</dbReference>
<dbReference type="RefSeq" id="WP_367920940.1">
    <property type="nucleotide sequence ID" value="NZ_BAABAC010000037.1"/>
</dbReference>
<comment type="caution">
    <text evidence="8">The sequence shown here is derived from an EMBL/GenBank/DDBJ whole genome shotgun (WGS) entry which is preliminary data.</text>
</comment>
<evidence type="ECO:0000313" key="9">
    <source>
        <dbReference type="Proteomes" id="UP001597229"/>
    </source>
</evidence>
<dbReference type="InterPro" id="IPR045699">
    <property type="entry name" value="GlfT2_C"/>
</dbReference>
<comment type="pathway">
    <text evidence="1">Cell wall biogenesis; cell wall polysaccharide biosynthesis.</text>
</comment>
<evidence type="ECO:0000256" key="5">
    <source>
        <dbReference type="SAM" id="MobiDB-lite"/>
    </source>
</evidence>
<protein>
    <submittedName>
        <fullName evidence="8">Glycosyltransferase</fullName>
        <ecNumber evidence="8">2.4.-.-</ecNumber>
    </submittedName>
</protein>
<evidence type="ECO:0000313" key="8">
    <source>
        <dbReference type="EMBL" id="MFD1247688.1"/>
    </source>
</evidence>
<feature type="domain" description="Galactofuranosyltransferase GlfT2 N-terminal" evidence="6">
    <location>
        <begin position="73"/>
        <end position="186"/>
    </location>
</feature>
<feature type="domain" description="Galactofuranosyltransferase-2 C-terminal" evidence="7">
    <location>
        <begin position="464"/>
        <end position="661"/>
    </location>
</feature>
<evidence type="ECO:0000259" key="7">
    <source>
        <dbReference type="Pfam" id="PF19320"/>
    </source>
</evidence>
<proteinExistence type="inferred from homology"/>
<comment type="similarity">
    <text evidence="2">Belongs to the glycosyltransferase 2 family.</text>
</comment>
<organism evidence="8 9">
    <name type="scientific">Nocardioides ginsengisoli</name>
    <dbReference type="NCBI Taxonomy" id="363868"/>
    <lineage>
        <taxon>Bacteria</taxon>
        <taxon>Bacillati</taxon>
        <taxon>Actinomycetota</taxon>
        <taxon>Actinomycetes</taxon>
        <taxon>Propionibacteriales</taxon>
        <taxon>Nocardioidaceae</taxon>
        <taxon>Nocardioides</taxon>
    </lineage>
</organism>
<feature type="compositionally biased region" description="Basic and acidic residues" evidence="5">
    <location>
        <begin position="528"/>
        <end position="551"/>
    </location>
</feature>
<dbReference type="PANTHER" id="PTHR43179:SF12">
    <property type="entry name" value="GALACTOFURANOSYLTRANSFERASE GLFT2"/>
    <property type="match status" value="1"/>
</dbReference>
<dbReference type="Pfam" id="PF19320">
    <property type="entry name" value="GlfT2_domain3"/>
    <property type="match status" value="1"/>
</dbReference>
<dbReference type="Gene3D" id="3.90.550.60">
    <property type="match status" value="1"/>
</dbReference>
<keyword evidence="4 8" id="KW-0808">Transferase</keyword>
<evidence type="ECO:0000256" key="4">
    <source>
        <dbReference type="ARBA" id="ARBA00022679"/>
    </source>
</evidence>
<reference evidence="9" key="1">
    <citation type="journal article" date="2019" name="Int. J. Syst. Evol. Microbiol.">
        <title>The Global Catalogue of Microorganisms (GCM) 10K type strain sequencing project: providing services to taxonomists for standard genome sequencing and annotation.</title>
        <authorList>
            <consortium name="The Broad Institute Genomics Platform"/>
            <consortium name="The Broad Institute Genome Sequencing Center for Infectious Disease"/>
            <person name="Wu L."/>
            <person name="Ma J."/>
        </authorList>
    </citation>
    <scope>NUCLEOTIDE SEQUENCE [LARGE SCALE GENOMIC DNA]</scope>
    <source>
        <strain evidence="9">CCUG 52478</strain>
    </source>
</reference>
<name>A0ABW3VZR0_9ACTN</name>
<dbReference type="Pfam" id="PF17994">
    <property type="entry name" value="Glft2_N"/>
    <property type="match status" value="1"/>
</dbReference>
<evidence type="ECO:0000259" key="6">
    <source>
        <dbReference type="Pfam" id="PF17994"/>
    </source>
</evidence>
<dbReference type="Proteomes" id="UP001597229">
    <property type="component" value="Unassembled WGS sequence"/>
</dbReference>
<dbReference type="GO" id="GO:0016757">
    <property type="term" value="F:glycosyltransferase activity"/>
    <property type="evidence" value="ECO:0007669"/>
    <property type="project" value="UniProtKB-KW"/>
</dbReference>
<keyword evidence="3 8" id="KW-0328">Glycosyltransferase</keyword>
<dbReference type="InterPro" id="IPR029044">
    <property type="entry name" value="Nucleotide-diphossugar_trans"/>
</dbReference>
<keyword evidence="9" id="KW-1185">Reference proteome</keyword>
<evidence type="ECO:0000256" key="3">
    <source>
        <dbReference type="ARBA" id="ARBA00022676"/>
    </source>
</evidence>
<gene>
    <name evidence="8" type="ORF">ACFQ3F_07800</name>
</gene>
<dbReference type="InterPro" id="IPR040492">
    <property type="entry name" value="GlfT2_N"/>
</dbReference>